<keyword evidence="1" id="KW-0560">Oxidoreductase</keyword>
<reference evidence="1 2" key="1">
    <citation type="submission" date="2017-11" db="EMBL/GenBank/DDBJ databases">
        <title>Draft Genome Sequence of Sporolactobacillus inulinus NBRC 111894 Isolated from Koso, a Japanese Sugar-Vegetable Fermented Beverage.</title>
        <authorList>
            <person name="Chiou T.Y."/>
            <person name="Oshima K."/>
            <person name="Suda W."/>
            <person name="Hattori M."/>
            <person name="Takahashi T."/>
        </authorList>
    </citation>
    <scope>NUCLEOTIDE SEQUENCE [LARGE SCALE GENOMIC DNA]</scope>
    <source>
        <strain evidence="1 2">NBRC111894</strain>
    </source>
</reference>
<dbReference type="InterPro" id="IPR038299">
    <property type="entry name" value="DAO_C_sf"/>
</dbReference>
<gene>
    <name evidence="1" type="ORF">NBRC111894_2959</name>
</gene>
<dbReference type="EMBL" id="BEXB01000025">
    <property type="protein sequence ID" value="GAY77405.1"/>
    <property type="molecule type" value="Genomic_DNA"/>
</dbReference>
<protein>
    <submittedName>
        <fullName evidence="1">Aerobic glycerol-3-phosphate dehydrogenase</fullName>
        <ecNumber evidence="1">1.1.5.3</ecNumber>
    </submittedName>
</protein>
<evidence type="ECO:0000313" key="2">
    <source>
        <dbReference type="Proteomes" id="UP000319716"/>
    </source>
</evidence>
<evidence type="ECO:0000313" key="1">
    <source>
        <dbReference type="EMBL" id="GAY77405.1"/>
    </source>
</evidence>
<proteinExistence type="predicted"/>
<accession>A0A4Y1ZE74</accession>
<organism evidence="1 2">
    <name type="scientific">Sporolactobacillus inulinus</name>
    <dbReference type="NCBI Taxonomy" id="2078"/>
    <lineage>
        <taxon>Bacteria</taxon>
        <taxon>Bacillati</taxon>
        <taxon>Bacillota</taxon>
        <taxon>Bacilli</taxon>
        <taxon>Bacillales</taxon>
        <taxon>Sporolactobacillaceae</taxon>
        <taxon>Sporolactobacillus</taxon>
    </lineage>
</organism>
<name>A0A4Y1ZE74_9BACL</name>
<dbReference type="GO" id="GO:0004368">
    <property type="term" value="F:glycerol-3-phosphate dehydrogenase (quinone) activity"/>
    <property type="evidence" value="ECO:0007669"/>
    <property type="project" value="UniProtKB-EC"/>
</dbReference>
<comment type="caution">
    <text evidence="1">The sequence shown here is derived from an EMBL/GenBank/DDBJ whole genome shotgun (WGS) entry which is preliminary data.</text>
</comment>
<dbReference type="Gene3D" id="1.10.8.870">
    <property type="entry name" value="Alpha-glycerophosphate oxidase, cap domain"/>
    <property type="match status" value="1"/>
</dbReference>
<dbReference type="EC" id="1.1.5.3" evidence="1"/>
<sequence>MPQELLATLQYGLNEEMVVSPVDYFTRRSGMTLFSIHEAKNGQSR</sequence>
<dbReference type="AlphaFoldDB" id="A0A4Y1ZE74"/>
<dbReference type="Proteomes" id="UP000319716">
    <property type="component" value="Unassembled WGS sequence"/>
</dbReference>